<sequence>MSSSSSSGAVWTPVLLCGCGCEHYRAVKMEWQTHPMSAGNQGTADTAHHAVLVYFVCAKCGNENRRTYDLFDDGKKCRWGYYRRYYKICRDTKLNVSYERVEDVFRGMWEKMPPVMIGHATSIIVRKQRARGRTPF</sequence>
<keyword evidence="1" id="KW-1185">Reference proteome</keyword>
<dbReference type="AlphaFoldDB" id="A0A183CLG4"/>
<organism evidence="1 2">
    <name type="scientific">Globodera pallida</name>
    <name type="common">Potato cyst nematode worm</name>
    <name type="synonym">Heterodera pallida</name>
    <dbReference type="NCBI Taxonomy" id="36090"/>
    <lineage>
        <taxon>Eukaryota</taxon>
        <taxon>Metazoa</taxon>
        <taxon>Ecdysozoa</taxon>
        <taxon>Nematoda</taxon>
        <taxon>Chromadorea</taxon>
        <taxon>Rhabditida</taxon>
        <taxon>Tylenchina</taxon>
        <taxon>Tylenchomorpha</taxon>
        <taxon>Tylenchoidea</taxon>
        <taxon>Heteroderidae</taxon>
        <taxon>Heteroderinae</taxon>
        <taxon>Globodera</taxon>
    </lineage>
</organism>
<reference evidence="2" key="2">
    <citation type="submission" date="2016-06" db="UniProtKB">
        <authorList>
            <consortium name="WormBaseParasite"/>
        </authorList>
    </citation>
    <scope>IDENTIFICATION</scope>
</reference>
<evidence type="ECO:0000313" key="1">
    <source>
        <dbReference type="Proteomes" id="UP000050741"/>
    </source>
</evidence>
<proteinExistence type="predicted"/>
<name>A0A183CLG4_GLOPA</name>
<reference evidence="1" key="1">
    <citation type="submission" date="2014-05" db="EMBL/GenBank/DDBJ databases">
        <title>The genome and life-stage specific transcriptomes of Globodera pallida elucidate key aspects of plant parasitism by a cyst nematode.</title>
        <authorList>
            <person name="Cotton J.A."/>
            <person name="Lilley C.J."/>
            <person name="Jones L.M."/>
            <person name="Kikuchi T."/>
            <person name="Reid A.J."/>
            <person name="Thorpe P."/>
            <person name="Tsai I.J."/>
            <person name="Beasley H."/>
            <person name="Blok V."/>
            <person name="Cock P.J.A."/>
            <person name="Van den Akker S.E."/>
            <person name="Holroyd N."/>
            <person name="Hunt M."/>
            <person name="Mantelin S."/>
            <person name="Naghra H."/>
            <person name="Pain A."/>
            <person name="Palomares-Rius J.E."/>
            <person name="Zarowiecki M."/>
            <person name="Berriman M."/>
            <person name="Jones J.T."/>
            <person name="Urwin P.E."/>
        </authorList>
    </citation>
    <scope>NUCLEOTIDE SEQUENCE [LARGE SCALE GENOMIC DNA]</scope>
    <source>
        <strain evidence="1">Lindley</strain>
    </source>
</reference>
<dbReference type="WBParaSite" id="GPLIN_001372000">
    <property type="protein sequence ID" value="GPLIN_001372000"/>
    <property type="gene ID" value="GPLIN_001372000"/>
</dbReference>
<dbReference type="Proteomes" id="UP000050741">
    <property type="component" value="Unassembled WGS sequence"/>
</dbReference>
<evidence type="ECO:0000313" key="2">
    <source>
        <dbReference type="WBParaSite" id="GPLIN_001372000"/>
    </source>
</evidence>
<accession>A0A183CLG4</accession>
<protein>
    <submittedName>
        <fullName evidence="2">Uncharacterized protein</fullName>
    </submittedName>
</protein>